<keyword evidence="2" id="KW-1185">Reference proteome</keyword>
<dbReference type="AlphaFoldDB" id="A0AAV1SK90"/>
<name>A0AAV1SK90_9ROSI</name>
<comment type="caution">
    <text evidence="1">The sequence shown here is derived from an EMBL/GenBank/DDBJ whole genome shotgun (WGS) entry which is preliminary data.</text>
</comment>
<reference evidence="1 2" key="1">
    <citation type="submission" date="2024-01" db="EMBL/GenBank/DDBJ databases">
        <authorList>
            <person name="Waweru B."/>
        </authorList>
    </citation>
    <scope>NUCLEOTIDE SEQUENCE [LARGE SCALE GENOMIC DNA]</scope>
</reference>
<dbReference type="EMBL" id="CAWUPB010001184">
    <property type="protein sequence ID" value="CAK7350673.1"/>
    <property type="molecule type" value="Genomic_DNA"/>
</dbReference>
<evidence type="ECO:0000313" key="2">
    <source>
        <dbReference type="Proteomes" id="UP001314170"/>
    </source>
</evidence>
<evidence type="ECO:0000313" key="1">
    <source>
        <dbReference type="EMBL" id="CAK7350673.1"/>
    </source>
</evidence>
<proteinExistence type="predicted"/>
<dbReference type="Proteomes" id="UP001314170">
    <property type="component" value="Unassembled WGS sequence"/>
</dbReference>
<sequence length="68" mass="7626">MRPGDDKITGLRTRSAKVAQFHLKYLGLGPRIAVEWPLARYPTFEVQTAFYRNSDAIASYAALSSHVD</sequence>
<accession>A0AAV1SK90</accession>
<organism evidence="1 2">
    <name type="scientific">Dovyalis caffra</name>
    <dbReference type="NCBI Taxonomy" id="77055"/>
    <lineage>
        <taxon>Eukaryota</taxon>
        <taxon>Viridiplantae</taxon>
        <taxon>Streptophyta</taxon>
        <taxon>Embryophyta</taxon>
        <taxon>Tracheophyta</taxon>
        <taxon>Spermatophyta</taxon>
        <taxon>Magnoliopsida</taxon>
        <taxon>eudicotyledons</taxon>
        <taxon>Gunneridae</taxon>
        <taxon>Pentapetalae</taxon>
        <taxon>rosids</taxon>
        <taxon>fabids</taxon>
        <taxon>Malpighiales</taxon>
        <taxon>Salicaceae</taxon>
        <taxon>Flacourtieae</taxon>
        <taxon>Dovyalis</taxon>
    </lineage>
</organism>
<protein>
    <submittedName>
        <fullName evidence="1">Uncharacterized protein</fullName>
    </submittedName>
</protein>
<gene>
    <name evidence="1" type="ORF">DCAF_LOCUS23415</name>
</gene>